<keyword evidence="4 5" id="KW-0378">Hydrolase</keyword>
<dbReference type="EMBL" id="FOOT01000003">
    <property type="protein sequence ID" value="SFG61692.1"/>
    <property type="molecule type" value="Genomic_DNA"/>
</dbReference>
<organism evidence="8 9">
    <name type="scientific">Pontibacter chinhatensis</name>
    <dbReference type="NCBI Taxonomy" id="1436961"/>
    <lineage>
        <taxon>Bacteria</taxon>
        <taxon>Pseudomonadati</taxon>
        <taxon>Bacteroidota</taxon>
        <taxon>Cytophagia</taxon>
        <taxon>Cytophagales</taxon>
        <taxon>Hymenobacteraceae</taxon>
        <taxon>Pontibacter</taxon>
    </lineage>
</organism>
<name>A0A1I2TA45_9BACT</name>
<keyword evidence="9" id="KW-1185">Reference proteome</keyword>
<evidence type="ECO:0000259" key="7">
    <source>
        <dbReference type="PROSITE" id="PS51160"/>
    </source>
</evidence>
<evidence type="ECO:0000256" key="5">
    <source>
        <dbReference type="RuleBase" id="RU000553"/>
    </source>
</evidence>
<dbReference type="Gene3D" id="3.30.70.100">
    <property type="match status" value="1"/>
</dbReference>
<feature type="active site" evidence="4">
    <location>
        <position position="41"/>
    </location>
</feature>
<sequence>MEEKAKKRVAMRVHGKVQGVFFRASTQEKAQELGLTGFVRNEPDGTVYLEAEGEPQVLEMLEAWVHVGPRRAKVEKVEVEEKQDLKRFEGFEQRR</sequence>
<dbReference type="PROSITE" id="PS00151">
    <property type="entry name" value="ACYLPHOSPHATASE_2"/>
    <property type="match status" value="1"/>
</dbReference>
<dbReference type="PROSITE" id="PS51160">
    <property type="entry name" value="ACYLPHOSPHATASE_3"/>
    <property type="match status" value="1"/>
</dbReference>
<dbReference type="GO" id="GO:0003998">
    <property type="term" value="F:acylphosphatase activity"/>
    <property type="evidence" value="ECO:0007669"/>
    <property type="project" value="UniProtKB-EC"/>
</dbReference>
<evidence type="ECO:0000313" key="9">
    <source>
        <dbReference type="Proteomes" id="UP000198724"/>
    </source>
</evidence>
<dbReference type="InterPro" id="IPR020456">
    <property type="entry name" value="Acylphosphatase"/>
</dbReference>
<evidence type="ECO:0000256" key="3">
    <source>
        <dbReference type="ARBA" id="ARBA00047645"/>
    </source>
</evidence>
<dbReference type="InterPro" id="IPR017968">
    <property type="entry name" value="Acylphosphatase_CS"/>
</dbReference>
<dbReference type="InterPro" id="IPR036046">
    <property type="entry name" value="Acylphosphatase-like_dom_sf"/>
</dbReference>
<comment type="catalytic activity">
    <reaction evidence="3 4 5">
        <text>an acyl phosphate + H2O = a carboxylate + phosphate + H(+)</text>
        <dbReference type="Rhea" id="RHEA:14965"/>
        <dbReference type="ChEBI" id="CHEBI:15377"/>
        <dbReference type="ChEBI" id="CHEBI:15378"/>
        <dbReference type="ChEBI" id="CHEBI:29067"/>
        <dbReference type="ChEBI" id="CHEBI:43474"/>
        <dbReference type="ChEBI" id="CHEBI:59918"/>
        <dbReference type="EC" id="3.6.1.7"/>
    </reaction>
</comment>
<dbReference type="SUPFAM" id="SSF54975">
    <property type="entry name" value="Acylphosphatase/BLUF domain-like"/>
    <property type="match status" value="1"/>
</dbReference>
<dbReference type="PROSITE" id="PS00150">
    <property type="entry name" value="ACYLPHOSPHATASE_1"/>
    <property type="match status" value="1"/>
</dbReference>
<dbReference type="InterPro" id="IPR001792">
    <property type="entry name" value="Acylphosphatase-like_dom"/>
</dbReference>
<gene>
    <name evidence="8" type="ORF">SAMN05421739_10336</name>
</gene>
<evidence type="ECO:0000256" key="4">
    <source>
        <dbReference type="PROSITE-ProRule" id="PRU00520"/>
    </source>
</evidence>
<dbReference type="Pfam" id="PF00708">
    <property type="entry name" value="Acylphosphatase"/>
    <property type="match status" value="1"/>
</dbReference>
<dbReference type="OrthoDB" id="9808093at2"/>
<feature type="domain" description="Acylphosphatase-like" evidence="7">
    <location>
        <begin position="8"/>
        <end position="95"/>
    </location>
</feature>
<dbReference type="PANTHER" id="PTHR47268">
    <property type="entry name" value="ACYLPHOSPHATASE"/>
    <property type="match status" value="1"/>
</dbReference>
<dbReference type="Proteomes" id="UP000198724">
    <property type="component" value="Unassembled WGS sequence"/>
</dbReference>
<comment type="similarity">
    <text evidence="1 6">Belongs to the acylphosphatase family.</text>
</comment>
<evidence type="ECO:0000256" key="1">
    <source>
        <dbReference type="ARBA" id="ARBA00005614"/>
    </source>
</evidence>
<proteinExistence type="inferred from homology"/>
<evidence type="ECO:0000256" key="2">
    <source>
        <dbReference type="ARBA" id="ARBA00012150"/>
    </source>
</evidence>
<dbReference type="EC" id="3.6.1.7" evidence="2 4"/>
<dbReference type="PANTHER" id="PTHR47268:SF4">
    <property type="entry name" value="ACYLPHOSPHATASE"/>
    <property type="match status" value="1"/>
</dbReference>
<reference evidence="9" key="1">
    <citation type="submission" date="2016-10" db="EMBL/GenBank/DDBJ databases">
        <authorList>
            <person name="Varghese N."/>
            <person name="Submissions S."/>
        </authorList>
    </citation>
    <scope>NUCLEOTIDE SEQUENCE [LARGE SCALE GENOMIC DNA]</scope>
    <source>
        <strain evidence="9">LP51</strain>
    </source>
</reference>
<dbReference type="AlphaFoldDB" id="A0A1I2TA45"/>
<evidence type="ECO:0000313" key="8">
    <source>
        <dbReference type="EMBL" id="SFG61692.1"/>
    </source>
</evidence>
<accession>A0A1I2TA45</accession>
<protein>
    <recommendedName>
        <fullName evidence="2 4">Acylphosphatase</fullName>
        <ecNumber evidence="2 4">3.6.1.7</ecNumber>
    </recommendedName>
</protein>
<dbReference type="STRING" id="1436961.SAMN05421739_10336"/>
<feature type="active site" evidence="4">
    <location>
        <position position="23"/>
    </location>
</feature>
<dbReference type="PRINTS" id="PR00112">
    <property type="entry name" value="ACYLPHPHTASE"/>
</dbReference>
<evidence type="ECO:0000256" key="6">
    <source>
        <dbReference type="RuleBase" id="RU004168"/>
    </source>
</evidence>